<name>A0A9Q3VQ04_9ACTN</name>
<dbReference type="Gene3D" id="3.10.620.30">
    <property type="match status" value="1"/>
</dbReference>
<protein>
    <submittedName>
        <fullName evidence="2">Transglutaminase-like domain-containing protein</fullName>
    </submittedName>
</protein>
<evidence type="ECO:0000313" key="3">
    <source>
        <dbReference type="Proteomes" id="UP001108029"/>
    </source>
</evidence>
<comment type="caution">
    <text evidence="2">The sequence shown here is derived from an EMBL/GenBank/DDBJ whole genome shotgun (WGS) entry which is preliminary data.</text>
</comment>
<accession>A0A9Q3VQ04</accession>
<feature type="domain" description="Transglutaminase-like" evidence="1">
    <location>
        <begin position="100"/>
        <end position="164"/>
    </location>
</feature>
<keyword evidence="3" id="KW-1185">Reference proteome</keyword>
<dbReference type="SMART" id="SM00460">
    <property type="entry name" value="TGc"/>
    <property type="match status" value="1"/>
</dbReference>
<dbReference type="InterPro" id="IPR002931">
    <property type="entry name" value="Transglutaminase-like"/>
</dbReference>
<dbReference type="SUPFAM" id="SSF54001">
    <property type="entry name" value="Cysteine proteinases"/>
    <property type="match status" value="1"/>
</dbReference>
<evidence type="ECO:0000259" key="1">
    <source>
        <dbReference type="SMART" id="SM00460"/>
    </source>
</evidence>
<proteinExistence type="predicted"/>
<dbReference type="EMBL" id="JAJSBI010000010">
    <property type="protein sequence ID" value="MCD9876082.1"/>
    <property type="molecule type" value="Genomic_DNA"/>
</dbReference>
<evidence type="ECO:0000313" key="2">
    <source>
        <dbReference type="EMBL" id="MCD9876082.1"/>
    </source>
</evidence>
<dbReference type="Proteomes" id="UP001108029">
    <property type="component" value="Unassembled WGS sequence"/>
</dbReference>
<dbReference type="Pfam" id="PF01841">
    <property type="entry name" value="Transglut_core"/>
    <property type="match status" value="1"/>
</dbReference>
<organism evidence="2 3">
    <name type="scientific">Streptomyces guryensis</name>
    <dbReference type="NCBI Taxonomy" id="2886947"/>
    <lineage>
        <taxon>Bacteria</taxon>
        <taxon>Bacillati</taxon>
        <taxon>Actinomycetota</taxon>
        <taxon>Actinomycetes</taxon>
        <taxon>Kitasatosporales</taxon>
        <taxon>Streptomycetaceae</taxon>
        <taxon>Streptomyces</taxon>
    </lineage>
</organism>
<gene>
    <name evidence="2" type="ORF">LJ657_20965</name>
</gene>
<dbReference type="InterPro" id="IPR038765">
    <property type="entry name" value="Papain-like_cys_pep_sf"/>
</dbReference>
<reference evidence="2" key="1">
    <citation type="submission" date="2021-12" db="EMBL/GenBank/DDBJ databases">
        <authorList>
            <person name="Lee J.-H."/>
            <person name="Kim S.-B."/>
        </authorList>
    </citation>
    <scope>NUCLEOTIDE SEQUENCE</scope>
    <source>
        <strain evidence="2">NR30</strain>
    </source>
</reference>
<sequence>MTTRLRTSGRPAVSLAFYATHSTFSDPDELAEHYADLPRAPGRLARISRDLLVHRLEGDLFGHTHPADRLHNDAETRYVDDILRLLVARNDAPLHVRREVGDRFVGTCRDFSLLLCSFLRQAGVPARIRSGFADYFGSDGFHCDHVVTEYWDEKRGWLFADAQLADPRLTAHWNAGFDPMDVPRDRFLVAGKAWRTIRAGAADPRTFGLHPPEQGPFWGERFVAGNIRLDLAMLNKVETLLWDEWGLDEGQPGTPLSETARELYDRAASVADDEVPFDEARKLFAEEDTLRTPRTVLCSAPYNGPSKVTLR</sequence>
<dbReference type="AlphaFoldDB" id="A0A9Q3VQ04"/>